<name>A0A0M2JVG3_9MYCO</name>
<feature type="transmembrane region" description="Helical" evidence="1">
    <location>
        <begin position="12"/>
        <end position="33"/>
    </location>
</feature>
<proteinExistence type="predicted"/>
<accession>A0A0M2JVG3</accession>
<dbReference type="EMBL" id="LAUZ02000064">
    <property type="protein sequence ID" value="KKF00585.1"/>
    <property type="molecule type" value="Genomic_DNA"/>
</dbReference>
<feature type="transmembrane region" description="Helical" evidence="1">
    <location>
        <begin position="53"/>
        <end position="75"/>
    </location>
</feature>
<evidence type="ECO:0000313" key="2">
    <source>
        <dbReference type="EMBL" id="KKF00585.1"/>
    </source>
</evidence>
<dbReference type="AlphaFoldDB" id="A0A0M2JVG3"/>
<evidence type="ECO:0000313" key="3">
    <source>
        <dbReference type="Proteomes" id="UP000034150"/>
    </source>
</evidence>
<gene>
    <name evidence="2" type="ORF">WN67_18100</name>
</gene>
<evidence type="ECO:0000256" key="1">
    <source>
        <dbReference type="SAM" id="Phobius"/>
    </source>
</evidence>
<keyword evidence="1" id="KW-0812">Transmembrane</keyword>
<keyword evidence="1" id="KW-1133">Transmembrane helix</keyword>
<dbReference type="OrthoDB" id="9926942at2"/>
<dbReference type="RefSeq" id="WP_046364441.1">
    <property type="nucleotide sequence ID" value="NZ_CALTXN010000050.1"/>
</dbReference>
<dbReference type="Proteomes" id="UP000034150">
    <property type="component" value="Unassembled WGS sequence"/>
</dbReference>
<keyword evidence="3" id="KW-1185">Reference proteome</keyword>
<reference evidence="2 3" key="1">
    <citation type="journal article" date="2015" name="Genome Announc.">
        <title>Draft Genome Sequence of Mycobacterium obuense Strain UC1, Isolated from Patient Sputum.</title>
        <authorList>
            <person name="Greninger A.L."/>
            <person name="Cunningham G."/>
            <person name="Hsu E.D."/>
            <person name="Yu J.M."/>
            <person name="Chiu C.Y."/>
            <person name="Miller S."/>
        </authorList>
    </citation>
    <scope>NUCLEOTIDE SEQUENCE [LARGE SCALE GENOMIC DNA]</scope>
    <source>
        <strain evidence="2 3">UC1</strain>
    </source>
</reference>
<protein>
    <submittedName>
        <fullName evidence="2">Uncharacterized protein</fullName>
    </submittedName>
</protein>
<feature type="transmembrane region" description="Helical" evidence="1">
    <location>
        <begin position="87"/>
        <end position="111"/>
    </location>
</feature>
<keyword evidence="1" id="KW-0472">Membrane</keyword>
<sequence length="112" mass="11328">MASEESSAPAEFLSFCGLGAAVVAVFTVLSVFGDSSFADRFENGQWPAGFDTSGAQAAMVLSVIAAVASVLLVGTGVMRRTTSATGAIALVTALIAPWYGMLAFAGLQLAFA</sequence>
<comment type="caution">
    <text evidence="2">The sequence shown here is derived from an EMBL/GenBank/DDBJ whole genome shotgun (WGS) entry which is preliminary data.</text>
</comment>
<dbReference type="PATRIC" id="fig|1807.13.peg.4489"/>
<dbReference type="STRING" id="1807.MOBUDSM44075_04002"/>
<organism evidence="2 3">
    <name type="scientific">Mycolicibacterium obuense</name>
    <dbReference type="NCBI Taxonomy" id="1807"/>
    <lineage>
        <taxon>Bacteria</taxon>
        <taxon>Bacillati</taxon>
        <taxon>Actinomycetota</taxon>
        <taxon>Actinomycetes</taxon>
        <taxon>Mycobacteriales</taxon>
        <taxon>Mycobacteriaceae</taxon>
        <taxon>Mycolicibacterium</taxon>
    </lineage>
</organism>